<name>A0AAV4IW43_9GAST</name>
<dbReference type="Proteomes" id="UP000762676">
    <property type="component" value="Unassembled WGS sequence"/>
</dbReference>
<dbReference type="AlphaFoldDB" id="A0AAV4IW43"/>
<protein>
    <submittedName>
        <fullName evidence="3">Phenazine biosynthesis-like domain-containing protein-like protein</fullName>
    </submittedName>
</protein>
<dbReference type="Pfam" id="PF02567">
    <property type="entry name" value="PhzC-PhzF"/>
    <property type="match status" value="1"/>
</dbReference>
<dbReference type="SUPFAM" id="SSF54506">
    <property type="entry name" value="Diaminopimelate epimerase-like"/>
    <property type="match status" value="1"/>
</dbReference>
<dbReference type="InterPro" id="IPR003719">
    <property type="entry name" value="Phenazine_PhzF-like"/>
</dbReference>
<dbReference type="PANTHER" id="PTHR13774">
    <property type="entry name" value="PHENAZINE BIOSYNTHESIS PROTEIN"/>
    <property type="match status" value="1"/>
</dbReference>
<evidence type="ECO:0000256" key="2">
    <source>
        <dbReference type="ARBA" id="ARBA00023235"/>
    </source>
</evidence>
<evidence type="ECO:0000313" key="4">
    <source>
        <dbReference type="Proteomes" id="UP000762676"/>
    </source>
</evidence>
<reference evidence="3 4" key="1">
    <citation type="journal article" date="2021" name="Elife">
        <title>Chloroplast acquisition without the gene transfer in kleptoplastic sea slugs, Plakobranchus ocellatus.</title>
        <authorList>
            <person name="Maeda T."/>
            <person name="Takahashi S."/>
            <person name="Yoshida T."/>
            <person name="Shimamura S."/>
            <person name="Takaki Y."/>
            <person name="Nagai Y."/>
            <person name="Toyoda A."/>
            <person name="Suzuki Y."/>
            <person name="Arimoto A."/>
            <person name="Ishii H."/>
            <person name="Satoh N."/>
            <person name="Nishiyama T."/>
            <person name="Hasebe M."/>
            <person name="Maruyama T."/>
            <person name="Minagawa J."/>
            <person name="Obokata J."/>
            <person name="Shigenobu S."/>
        </authorList>
    </citation>
    <scope>NUCLEOTIDE SEQUENCE [LARGE SCALE GENOMIC DNA]</scope>
</reference>
<organism evidence="3 4">
    <name type="scientific">Elysia marginata</name>
    <dbReference type="NCBI Taxonomy" id="1093978"/>
    <lineage>
        <taxon>Eukaryota</taxon>
        <taxon>Metazoa</taxon>
        <taxon>Spiralia</taxon>
        <taxon>Lophotrochozoa</taxon>
        <taxon>Mollusca</taxon>
        <taxon>Gastropoda</taxon>
        <taxon>Heterobranchia</taxon>
        <taxon>Euthyneura</taxon>
        <taxon>Panpulmonata</taxon>
        <taxon>Sacoglossa</taxon>
        <taxon>Placobranchoidea</taxon>
        <taxon>Plakobranchidae</taxon>
        <taxon>Elysia</taxon>
    </lineage>
</organism>
<dbReference type="Gene3D" id="3.10.310.10">
    <property type="entry name" value="Diaminopimelate Epimerase, Chain A, domain 1"/>
    <property type="match status" value="1"/>
</dbReference>
<sequence>MDRERQTDRQTDRQRGGGDACVKDLSLVHSVHLSKSGKLLVRLVDSFSRDDLEALRPHIDTMRDSELTGLVKGVGLTVKGSVDNGCVDSHGAVFDFVSRYFAPWLGIPEDPVTGSWHTVSACYWSEQLHKKSVYARQCSARGGNLWVDVKGSRVTIAGRAVINLDGVFTV</sequence>
<dbReference type="GO" id="GO:0005737">
    <property type="term" value="C:cytoplasm"/>
    <property type="evidence" value="ECO:0007669"/>
    <property type="project" value="TreeGrafter"/>
</dbReference>
<evidence type="ECO:0000256" key="1">
    <source>
        <dbReference type="ARBA" id="ARBA00008270"/>
    </source>
</evidence>
<comment type="caution">
    <text evidence="3">The sequence shown here is derived from an EMBL/GenBank/DDBJ whole genome shotgun (WGS) entry which is preliminary data.</text>
</comment>
<evidence type="ECO:0000313" key="3">
    <source>
        <dbReference type="EMBL" id="GFS13978.1"/>
    </source>
</evidence>
<keyword evidence="2" id="KW-0413">Isomerase</keyword>
<dbReference type="EMBL" id="BMAT01002776">
    <property type="protein sequence ID" value="GFS13978.1"/>
    <property type="molecule type" value="Genomic_DNA"/>
</dbReference>
<dbReference type="GO" id="GO:0016853">
    <property type="term" value="F:isomerase activity"/>
    <property type="evidence" value="ECO:0007669"/>
    <property type="project" value="UniProtKB-KW"/>
</dbReference>
<gene>
    <name evidence="3" type="ORF">ElyMa_001411500</name>
</gene>
<keyword evidence="4" id="KW-1185">Reference proteome</keyword>
<proteinExistence type="inferred from homology"/>
<dbReference type="PANTHER" id="PTHR13774:SF17">
    <property type="entry name" value="PHENAZINE BIOSYNTHESIS-LIKE DOMAIN-CONTAINING PROTEIN"/>
    <property type="match status" value="1"/>
</dbReference>
<comment type="similarity">
    <text evidence="1">Belongs to the PhzF family.</text>
</comment>
<accession>A0AAV4IW43</accession>